<comment type="subcellular location">
    <subcellularLocation>
        <location evidence="1">Cell inner membrane</location>
        <topology evidence="1">Multi-pass membrane protein</topology>
    </subcellularLocation>
    <subcellularLocation>
        <location evidence="8">Cell membrane</location>
        <topology evidence="8">Multi-pass membrane protein</topology>
    </subcellularLocation>
</comment>
<evidence type="ECO:0000256" key="3">
    <source>
        <dbReference type="ARBA" id="ARBA00022475"/>
    </source>
</evidence>
<evidence type="ECO:0000256" key="8">
    <source>
        <dbReference type="RuleBase" id="RU363032"/>
    </source>
</evidence>
<evidence type="ECO:0000259" key="9">
    <source>
        <dbReference type="PROSITE" id="PS50928"/>
    </source>
</evidence>
<dbReference type="PROSITE" id="PS50928">
    <property type="entry name" value="ABC_TM1"/>
    <property type="match status" value="1"/>
</dbReference>
<keyword evidence="4" id="KW-0997">Cell inner membrane</keyword>
<dbReference type="EMBL" id="JXTH01000028">
    <property type="protein sequence ID" value="KIQ94285.1"/>
    <property type="molecule type" value="Genomic_DNA"/>
</dbReference>
<evidence type="ECO:0000256" key="1">
    <source>
        <dbReference type="ARBA" id="ARBA00004429"/>
    </source>
</evidence>
<keyword evidence="11" id="KW-1185">Reference proteome</keyword>
<dbReference type="PATRIC" id="fig|404937.3.peg.1733"/>
<dbReference type="CDD" id="cd06261">
    <property type="entry name" value="TM_PBP2"/>
    <property type="match status" value="1"/>
</dbReference>
<feature type="transmembrane region" description="Helical" evidence="8">
    <location>
        <begin position="203"/>
        <end position="223"/>
    </location>
</feature>
<keyword evidence="6 8" id="KW-1133">Transmembrane helix</keyword>
<keyword evidence="7 8" id="KW-0472">Membrane</keyword>
<gene>
    <name evidence="10" type="ORF">LH47_01635</name>
</gene>
<dbReference type="SUPFAM" id="SSF161098">
    <property type="entry name" value="MetI-like"/>
    <property type="match status" value="1"/>
</dbReference>
<name>A0A0D0RY63_9BACL</name>
<accession>A0A0D0RY63</accession>
<dbReference type="GO" id="GO:0005886">
    <property type="term" value="C:plasma membrane"/>
    <property type="evidence" value="ECO:0007669"/>
    <property type="project" value="UniProtKB-SubCell"/>
</dbReference>
<feature type="transmembrane region" description="Helical" evidence="8">
    <location>
        <begin position="229"/>
        <end position="257"/>
    </location>
</feature>
<feature type="transmembrane region" description="Helical" evidence="8">
    <location>
        <begin position="175"/>
        <end position="196"/>
    </location>
</feature>
<feature type="domain" description="ABC transmembrane type-1" evidence="9">
    <location>
        <begin position="61"/>
        <end position="249"/>
    </location>
</feature>
<dbReference type="PANTHER" id="PTHR43357:SF4">
    <property type="entry name" value="INNER MEMBRANE ABC TRANSPORTER PERMEASE PROTEIN YDCV"/>
    <property type="match status" value="1"/>
</dbReference>
<evidence type="ECO:0000256" key="5">
    <source>
        <dbReference type="ARBA" id="ARBA00022692"/>
    </source>
</evidence>
<evidence type="ECO:0000256" key="2">
    <source>
        <dbReference type="ARBA" id="ARBA00022448"/>
    </source>
</evidence>
<organism evidence="10 11">
    <name type="scientific">Anoxybacillus thermarum</name>
    <dbReference type="NCBI Taxonomy" id="404937"/>
    <lineage>
        <taxon>Bacteria</taxon>
        <taxon>Bacillati</taxon>
        <taxon>Bacillota</taxon>
        <taxon>Bacilli</taxon>
        <taxon>Bacillales</taxon>
        <taxon>Anoxybacillaceae</taxon>
        <taxon>Anoxybacillus</taxon>
    </lineage>
</organism>
<dbReference type="InterPro" id="IPR035906">
    <property type="entry name" value="MetI-like_sf"/>
</dbReference>
<feature type="transmembrane region" description="Helical" evidence="8">
    <location>
        <begin position="99"/>
        <end position="121"/>
    </location>
</feature>
<sequence>MTRKGTKLIFFFSILFLVMPVILLIVKSFSFSWKWGELFPTTWSLKGWQVLLTEPRLWQALQSSWWIGIAVVLLNLLIAIPAGKTVAFHSFKGKRFFELSFILPILIPSLAVAMGLHMTMIRLGLADHWLGIVVVHLLPSVPYTIKIFHSSFERIGPHLENQAASLGSNKWYSFYSIYFPLLVPSIRSAVFLVFVISLSQYALTALIGGGNVITIATLYFPFLSTAKEAVIASFSLIFAVLPLTVLLLFELLIRIFLPYRKRNR</sequence>
<keyword evidence="5 8" id="KW-0812">Transmembrane</keyword>
<evidence type="ECO:0000313" key="10">
    <source>
        <dbReference type="EMBL" id="KIQ94285.1"/>
    </source>
</evidence>
<keyword evidence="3" id="KW-1003">Cell membrane</keyword>
<evidence type="ECO:0000256" key="4">
    <source>
        <dbReference type="ARBA" id="ARBA00022519"/>
    </source>
</evidence>
<dbReference type="InterPro" id="IPR000515">
    <property type="entry name" value="MetI-like"/>
</dbReference>
<dbReference type="Gene3D" id="1.10.3720.10">
    <property type="entry name" value="MetI-like"/>
    <property type="match status" value="1"/>
</dbReference>
<comment type="caution">
    <text evidence="10">The sequence shown here is derived from an EMBL/GenBank/DDBJ whole genome shotgun (WGS) entry which is preliminary data.</text>
</comment>
<reference evidence="10 11" key="1">
    <citation type="submission" date="2015-01" db="EMBL/GenBank/DDBJ databases">
        <title>Draft genome of Anoxybacillus thermarum strain AF/04.</title>
        <authorList>
            <person name="Poli A."/>
            <person name="Nicolaus B."/>
            <person name="Chan K.-G."/>
            <person name="Kahar U.M."/>
            <person name="Yaakob A.S."/>
            <person name="Chan C.S."/>
            <person name="Goh K.M."/>
        </authorList>
    </citation>
    <scope>NUCLEOTIDE SEQUENCE [LARGE SCALE GENOMIC DNA]</scope>
    <source>
        <strain evidence="10 11">AF/04</strain>
    </source>
</reference>
<dbReference type="GO" id="GO:0055085">
    <property type="term" value="P:transmembrane transport"/>
    <property type="evidence" value="ECO:0007669"/>
    <property type="project" value="InterPro"/>
</dbReference>
<feature type="transmembrane region" description="Helical" evidence="8">
    <location>
        <begin position="65"/>
        <end position="87"/>
    </location>
</feature>
<feature type="transmembrane region" description="Helical" evidence="8">
    <location>
        <begin position="7"/>
        <end position="26"/>
    </location>
</feature>
<evidence type="ECO:0000256" key="7">
    <source>
        <dbReference type="ARBA" id="ARBA00023136"/>
    </source>
</evidence>
<dbReference type="PANTHER" id="PTHR43357">
    <property type="entry name" value="INNER MEMBRANE ABC TRANSPORTER PERMEASE PROTEIN YDCV"/>
    <property type="match status" value="1"/>
</dbReference>
<dbReference type="AlphaFoldDB" id="A0A0D0RY63"/>
<protein>
    <submittedName>
        <fullName evidence="10">Molybdenum transport system permease protein modB</fullName>
    </submittedName>
</protein>
<dbReference type="Proteomes" id="UP000032102">
    <property type="component" value="Unassembled WGS sequence"/>
</dbReference>
<comment type="similarity">
    <text evidence="8">Belongs to the binding-protein-dependent transport system permease family.</text>
</comment>
<keyword evidence="2 8" id="KW-0813">Transport</keyword>
<evidence type="ECO:0000313" key="11">
    <source>
        <dbReference type="Proteomes" id="UP000032102"/>
    </source>
</evidence>
<evidence type="ECO:0000256" key="6">
    <source>
        <dbReference type="ARBA" id="ARBA00022989"/>
    </source>
</evidence>
<dbReference type="Pfam" id="PF00528">
    <property type="entry name" value="BPD_transp_1"/>
    <property type="match status" value="1"/>
</dbReference>
<proteinExistence type="inferred from homology"/>